<reference evidence="5" key="1">
    <citation type="submission" date="2023-10" db="EMBL/GenBank/DDBJ databases">
        <authorList>
            <person name="Chen Y."/>
            <person name="Shah S."/>
            <person name="Dougan E. K."/>
            <person name="Thang M."/>
            <person name="Chan C."/>
        </authorList>
    </citation>
    <scope>NUCLEOTIDE SEQUENCE [LARGE SCALE GENOMIC DNA]</scope>
</reference>
<organism evidence="5 6">
    <name type="scientific">Prorocentrum cordatum</name>
    <dbReference type="NCBI Taxonomy" id="2364126"/>
    <lineage>
        <taxon>Eukaryota</taxon>
        <taxon>Sar</taxon>
        <taxon>Alveolata</taxon>
        <taxon>Dinophyceae</taxon>
        <taxon>Prorocentrales</taxon>
        <taxon>Prorocentraceae</taxon>
        <taxon>Prorocentrum</taxon>
    </lineage>
</organism>
<dbReference type="PROSITE" id="PS00282">
    <property type="entry name" value="KAZAL_1"/>
    <property type="match status" value="1"/>
</dbReference>
<accession>A0ABN9TZ42</accession>
<evidence type="ECO:0000256" key="3">
    <source>
        <dbReference type="SAM" id="SignalP"/>
    </source>
</evidence>
<evidence type="ECO:0000256" key="2">
    <source>
        <dbReference type="SAM" id="Phobius"/>
    </source>
</evidence>
<feature type="chain" id="PRO_5046694142" description="Kazal-like domain-containing protein" evidence="3">
    <location>
        <begin position="22"/>
        <end position="500"/>
    </location>
</feature>
<feature type="region of interest" description="Disordered" evidence="1">
    <location>
        <begin position="390"/>
        <end position="466"/>
    </location>
</feature>
<dbReference type="Pfam" id="PF07648">
    <property type="entry name" value="Kazal_2"/>
    <property type="match status" value="1"/>
</dbReference>
<proteinExistence type="predicted"/>
<keyword evidence="2" id="KW-0472">Membrane</keyword>
<dbReference type="InterPro" id="IPR003172">
    <property type="entry name" value="ML_dom"/>
</dbReference>
<dbReference type="PROSITE" id="PS51465">
    <property type="entry name" value="KAZAL_2"/>
    <property type="match status" value="1"/>
</dbReference>
<dbReference type="InterPro" id="IPR036058">
    <property type="entry name" value="Kazal_dom_sf"/>
</dbReference>
<feature type="compositionally biased region" description="Pro residues" evidence="1">
    <location>
        <begin position="398"/>
        <end position="421"/>
    </location>
</feature>
<dbReference type="SMART" id="SM00280">
    <property type="entry name" value="KAZAL"/>
    <property type="match status" value="1"/>
</dbReference>
<dbReference type="Gene3D" id="3.30.60.30">
    <property type="match status" value="1"/>
</dbReference>
<keyword evidence="3" id="KW-0732">Signal</keyword>
<gene>
    <name evidence="5" type="ORF">PCOR1329_LOCUS43746</name>
</gene>
<name>A0ABN9TZ42_9DINO</name>
<feature type="non-terminal residue" evidence="5">
    <location>
        <position position="500"/>
    </location>
</feature>
<evidence type="ECO:0000256" key="1">
    <source>
        <dbReference type="SAM" id="MobiDB-lite"/>
    </source>
</evidence>
<protein>
    <recommendedName>
        <fullName evidence="4">Kazal-like domain-containing protein</fullName>
    </recommendedName>
</protein>
<keyword evidence="2" id="KW-1133">Transmembrane helix</keyword>
<evidence type="ECO:0000259" key="4">
    <source>
        <dbReference type="PROSITE" id="PS51465"/>
    </source>
</evidence>
<dbReference type="Proteomes" id="UP001189429">
    <property type="component" value="Unassembled WGS sequence"/>
</dbReference>
<comment type="caution">
    <text evidence="5">The sequence shown here is derived from an EMBL/GenBank/DDBJ whole genome shotgun (WGS) entry which is preliminary data.</text>
</comment>
<evidence type="ECO:0000313" key="5">
    <source>
        <dbReference type="EMBL" id="CAK0851636.1"/>
    </source>
</evidence>
<dbReference type="EMBL" id="CAUYUJ010015260">
    <property type="protein sequence ID" value="CAK0851636.1"/>
    <property type="molecule type" value="Genomic_DNA"/>
</dbReference>
<feature type="domain" description="Kazal-like" evidence="4">
    <location>
        <begin position="220"/>
        <end position="264"/>
    </location>
</feature>
<keyword evidence="2" id="KW-0812">Transmembrane</keyword>
<feature type="compositionally biased region" description="Basic residues" evidence="1">
    <location>
        <begin position="431"/>
        <end position="441"/>
    </location>
</feature>
<sequence length="500" mass="54103">MASANALSMAAVLLFTLAANGKVEDKFWGFLDDMAREGKERSDATTVAEILQHGGSIQVEDCGSRADVMDVTSTQFRLDRLQVRAYGNLSHGISGGIISVKMYKSSAVEGSSTGDWMKRELAWHSIPHKYEEDLCEHFSKSHSSRGCPLPSGSTELRFAVDKLPPMVVAGAYKLKIAAVDAFAKPVACVRAHVEIPRGKSGEVFRRVQGVSTGHRGRALKSATADCSCGFSSDPVCGENGRTYDGMCQIDCAKVNVAYAGKCVDQTATHDGRELMWETTTEADWGWDDDVDELDDHDDNCYGGGVWMDGHCETMVDGCGSPTLTSVFVLVLALLEYLAWASEVPRDLQGGLGIFNVLVVFVFARTTVFATIGASFLFVLLHAGFHSVPSKAKDKASQAPPPRPERGPPPLSPTRPSPPSRSTPPSTSPTRRATRRRERGARRGPCCAGRWGVSRPGRDDPEPAFFRTPLPSMPVRVHGRAVSAAGTSEFGALDLRLLIRR</sequence>
<dbReference type="SUPFAM" id="SSF100895">
    <property type="entry name" value="Kazal-type serine protease inhibitors"/>
    <property type="match status" value="1"/>
</dbReference>
<feature type="transmembrane region" description="Helical" evidence="2">
    <location>
        <begin position="351"/>
        <end position="384"/>
    </location>
</feature>
<dbReference type="InterPro" id="IPR002350">
    <property type="entry name" value="Kazal_dom"/>
</dbReference>
<dbReference type="CDD" id="cd00104">
    <property type="entry name" value="KAZAL_FS"/>
    <property type="match status" value="1"/>
</dbReference>
<feature type="signal peptide" evidence="3">
    <location>
        <begin position="1"/>
        <end position="21"/>
    </location>
</feature>
<dbReference type="Pfam" id="PF02221">
    <property type="entry name" value="E1_DerP2_DerF2"/>
    <property type="match status" value="1"/>
</dbReference>
<keyword evidence="6" id="KW-1185">Reference proteome</keyword>
<evidence type="ECO:0000313" key="6">
    <source>
        <dbReference type="Proteomes" id="UP001189429"/>
    </source>
</evidence>